<dbReference type="PROSITE" id="PS00131">
    <property type="entry name" value="CARBOXYPEPT_SER_SER"/>
    <property type="match status" value="1"/>
</dbReference>
<keyword evidence="13" id="KW-0325">Glycoprotein</keyword>
<keyword evidence="7" id="KW-0053">Apoptosis</keyword>
<evidence type="ECO:0000256" key="1">
    <source>
        <dbReference type="ARBA" id="ARBA00001003"/>
    </source>
</evidence>
<evidence type="ECO:0000256" key="6">
    <source>
        <dbReference type="ARBA" id="ARBA00022692"/>
    </source>
</evidence>
<feature type="region of interest" description="Disordered" evidence="16">
    <location>
        <begin position="573"/>
        <end position="675"/>
    </location>
</feature>
<dbReference type="Gene3D" id="3.40.50.1820">
    <property type="entry name" value="alpha/beta hydrolase"/>
    <property type="match status" value="1"/>
</dbReference>
<dbReference type="Gene3D" id="1.10.287.410">
    <property type="match status" value="1"/>
</dbReference>
<gene>
    <name evidence="18" type="ORF">AAT19DRAFT_16530</name>
</gene>
<dbReference type="SUPFAM" id="SSF53474">
    <property type="entry name" value="alpha/beta-Hydrolases"/>
    <property type="match status" value="1"/>
</dbReference>
<evidence type="ECO:0000256" key="8">
    <source>
        <dbReference type="ARBA" id="ARBA00022729"/>
    </source>
</evidence>
<evidence type="ECO:0000256" key="13">
    <source>
        <dbReference type="ARBA" id="ARBA00023180"/>
    </source>
</evidence>
<evidence type="ECO:0000256" key="12">
    <source>
        <dbReference type="ARBA" id="ARBA00023136"/>
    </source>
</evidence>
<dbReference type="FunFam" id="3.40.50.1820:FF:000121">
    <property type="entry name" value="Carboxypeptidase D"/>
    <property type="match status" value="1"/>
</dbReference>
<reference evidence="18 19" key="1">
    <citation type="journal article" date="2018" name="Elife">
        <title>Functional genomics of lipid metabolism in the oleaginous yeast Rhodosporidium toruloides.</title>
        <authorList>
            <person name="Coradetti S.T."/>
            <person name="Pinel D."/>
            <person name="Geiselman G."/>
            <person name="Ito M."/>
            <person name="Mondo S."/>
            <person name="Reilly M.C."/>
            <person name="Cheng Y.F."/>
            <person name="Bauer S."/>
            <person name="Grigoriev I."/>
            <person name="Gladden J.M."/>
            <person name="Simmons B.A."/>
            <person name="Brem R."/>
            <person name="Arkin A.P."/>
            <person name="Skerker J.M."/>
        </authorList>
    </citation>
    <scope>NUCLEOTIDE SEQUENCE [LARGE SCALE GENOMIC DNA]</scope>
    <source>
        <strain evidence="18 19">NBRC 0880</strain>
    </source>
</reference>
<evidence type="ECO:0000313" key="19">
    <source>
        <dbReference type="Proteomes" id="UP000239560"/>
    </source>
</evidence>
<keyword evidence="11" id="KW-0333">Golgi apparatus</keyword>
<organism evidence="18 19">
    <name type="scientific">Rhodotorula toruloides</name>
    <name type="common">Yeast</name>
    <name type="synonym">Rhodosporidium toruloides</name>
    <dbReference type="NCBI Taxonomy" id="5286"/>
    <lineage>
        <taxon>Eukaryota</taxon>
        <taxon>Fungi</taxon>
        <taxon>Dikarya</taxon>
        <taxon>Basidiomycota</taxon>
        <taxon>Pucciniomycotina</taxon>
        <taxon>Microbotryomycetes</taxon>
        <taxon>Sporidiobolales</taxon>
        <taxon>Sporidiobolaceae</taxon>
        <taxon>Rhodotorula</taxon>
    </lineage>
</organism>
<dbReference type="InterPro" id="IPR001563">
    <property type="entry name" value="Peptidase_S10"/>
</dbReference>
<dbReference type="PANTHER" id="PTHR11802">
    <property type="entry name" value="SERINE PROTEASE FAMILY S10 SERINE CARBOXYPEPTIDASE"/>
    <property type="match status" value="1"/>
</dbReference>
<evidence type="ECO:0000256" key="17">
    <source>
        <dbReference type="SAM" id="Phobius"/>
    </source>
</evidence>
<feature type="compositionally biased region" description="Basic and acidic residues" evidence="16">
    <location>
        <begin position="587"/>
        <end position="614"/>
    </location>
</feature>
<comment type="similarity">
    <text evidence="3 15">Belongs to the peptidase S10 family.</text>
</comment>
<dbReference type="PANTHER" id="PTHR11802:SF190">
    <property type="entry name" value="PHEROMONE-PROCESSING CARBOXYPEPTIDASE KEX1"/>
    <property type="match status" value="1"/>
</dbReference>
<dbReference type="InterPro" id="IPR029058">
    <property type="entry name" value="AB_hydrolase_fold"/>
</dbReference>
<dbReference type="PRINTS" id="PR00724">
    <property type="entry name" value="CRBOXYPTASEC"/>
</dbReference>
<dbReference type="AlphaFoldDB" id="A0A2T0A3U4"/>
<dbReference type="GO" id="GO:0004185">
    <property type="term" value="F:serine-type carboxypeptidase activity"/>
    <property type="evidence" value="ECO:0007669"/>
    <property type="project" value="UniProtKB-UniRule"/>
</dbReference>
<dbReference type="EMBL" id="LCTV02000009">
    <property type="protein sequence ID" value="PRQ72606.1"/>
    <property type="molecule type" value="Genomic_DNA"/>
</dbReference>
<evidence type="ECO:0000256" key="11">
    <source>
        <dbReference type="ARBA" id="ARBA00023034"/>
    </source>
</evidence>
<evidence type="ECO:0000256" key="3">
    <source>
        <dbReference type="ARBA" id="ARBA00009431"/>
    </source>
</evidence>
<dbReference type="PROSITE" id="PS00560">
    <property type="entry name" value="CARBOXYPEPT_SER_HIS"/>
    <property type="match status" value="1"/>
</dbReference>
<dbReference type="GO" id="GO:0005802">
    <property type="term" value="C:trans-Golgi network"/>
    <property type="evidence" value="ECO:0007669"/>
    <property type="project" value="TreeGrafter"/>
</dbReference>
<dbReference type="Proteomes" id="UP000239560">
    <property type="component" value="Unassembled WGS sequence"/>
</dbReference>
<evidence type="ECO:0000256" key="2">
    <source>
        <dbReference type="ARBA" id="ARBA00004393"/>
    </source>
</evidence>
<evidence type="ECO:0000256" key="14">
    <source>
        <dbReference type="ARBA" id="ARBA00037042"/>
    </source>
</evidence>
<comment type="function">
    <text evidence="14">Protease with a carboxypeptidase B-like function involved in the C-terminal processing of the lysine and arginine residues from protein precursors. Promotes cell fusion and is involved in the programmed cell death.</text>
</comment>
<dbReference type="InterPro" id="IPR018202">
    <property type="entry name" value="Ser_caboxypep_ser_AS"/>
</dbReference>
<evidence type="ECO:0000256" key="16">
    <source>
        <dbReference type="SAM" id="MobiDB-lite"/>
    </source>
</evidence>
<keyword evidence="6 17" id="KW-0812">Transmembrane</keyword>
<keyword evidence="5 15" id="KW-0645">Protease</keyword>
<keyword evidence="9 15" id="KW-0378">Hydrolase</keyword>
<feature type="transmembrane region" description="Helical" evidence="17">
    <location>
        <begin position="546"/>
        <end position="565"/>
    </location>
</feature>
<sequence>MVRVSPDGTAVASELSGTPHDVPARRPAKRQRTSSLPTASDFWIDSLPGFHGDFRLSLYGGNLPSATHTTPPAPAADSDAHLYFLLARNKHIPKRERLVIWLNGGPGCSSFDGALIELGPLRIDESGTPRVVEGTAWNEYANVLFLDQPAGTGFSYVTKNDNVRELADAADQVVNFLANFYRVFPEFSSMDTYIAGESYAGQYIPYIADAIEKTTIVNTPLKGLLIGNGWISPREQYPAYLDYLLDQRLVKENSQAHRNIRRVLDKCEEKLATIEKDNGGKGMVLVGECEQILGAVGAATGKDGLCLNLYDTREYHACGTEWPPALKQVSGFLRSRNVVKALHAEKGPESHGPWTQCSSSVGAKFWTPNSVPSVVLLPQLLEKMPILLYNGDKDAMCPGIGIEKMIDKLEWNGATGFVHAAPLDWSVDGESAGRWTTARNLTYVEVFNSSHMVPMDKPLAAHDMLLRFMQVDTLHSAGSAAKIPSRIGSSPEAVLAPTHPNGTALVPPSVLDTTLDGVEADGSAEKVIEDGYDVEHERQFGPRRTAALVVFLLLIVGALWGIVHWRKAARRERYRKSKGKGRASVPLDERRQQRESKRGHRRDEGAYHDDRPEPTPDEAPETVAVFDIGEEDEYDEEERRVGRRYEDDEDEDGKGDLGKAAEDANPWRVDSARRY</sequence>
<evidence type="ECO:0000256" key="5">
    <source>
        <dbReference type="ARBA" id="ARBA00022670"/>
    </source>
</evidence>
<feature type="region of interest" description="Disordered" evidence="16">
    <location>
        <begin position="1"/>
        <end position="35"/>
    </location>
</feature>
<keyword evidence="10 17" id="KW-1133">Transmembrane helix</keyword>
<keyword evidence="8" id="KW-0732">Signal</keyword>
<feature type="compositionally biased region" description="Basic and acidic residues" evidence="16">
    <location>
        <begin position="637"/>
        <end position="646"/>
    </location>
</feature>
<dbReference type="InterPro" id="IPR033124">
    <property type="entry name" value="Ser_caboxypep_his_AS"/>
</dbReference>
<dbReference type="GO" id="GO:0006508">
    <property type="term" value="P:proteolysis"/>
    <property type="evidence" value="ECO:0007669"/>
    <property type="project" value="UniProtKB-KW"/>
</dbReference>
<dbReference type="Pfam" id="PF00450">
    <property type="entry name" value="Peptidase_S10"/>
    <property type="match status" value="1"/>
</dbReference>
<evidence type="ECO:0000256" key="7">
    <source>
        <dbReference type="ARBA" id="ARBA00022703"/>
    </source>
</evidence>
<comment type="caution">
    <text evidence="18">The sequence shown here is derived from an EMBL/GenBank/DDBJ whole genome shotgun (WGS) entry which is preliminary data.</text>
</comment>
<evidence type="ECO:0000256" key="10">
    <source>
        <dbReference type="ARBA" id="ARBA00022989"/>
    </source>
</evidence>
<dbReference type="EC" id="3.4.16.-" evidence="15"/>
<keyword evidence="12 17" id="KW-0472">Membrane</keyword>
<comment type="catalytic activity">
    <reaction evidence="1">
        <text>Preferential release of a C-terminal arginine or lysine residue.</text>
        <dbReference type="EC" id="3.4.16.6"/>
    </reaction>
</comment>
<evidence type="ECO:0000256" key="9">
    <source>
        <dbReference type="ARBA" id="ARBA00022801"/>
    </source>
</evidence>
<name>A0A2T0A3U4_RHOTO</name>
<comment type="subcellular location">
    <subcellularLocation>
        <location evidence="2">Golgi apparatus</location>
        <location evidence="2">trans-Golgi network membrane</location>
        <topology evidence="2">Single-pass type I membrane protein</topology>
    </subcellularLocation>
</comment>
<dbReference type="GO" id="GO:0006915">
    <property type="term" value="P:apoptotic process"/>
    <property type="evidence" value="ECO:0007669"/>
    <property type="project" value="UniProtKB-KW"/>
</dbReference>
<proteinExistence type="inferred from homology"/>
<evidence type="ECO:0000256" key="15">
    <source>
        <dbReference type="RuleBase" id="RU361156"/>
    </source>
</evidence>
<evidence type="ECO:0000256" key="4">
    <source>
        <dbReference type="ARBA" id="ARBA00022645"/>
    </source>
</evidence>
<evidence type="ECO:0000313" key="18">
    <source>
        <dbReference type="EMBL" id="PRQ72606.1"/>
    </source>
</evidence>
<keyword evidence="4 15" id="KW-0121">Carboxypeptidase</keyword>
<protein>
    <recommendedName>
        <fullName evidence="15">Carboxypeptidase</fullName>
        <ecNumber evidence="15">3.4.16.-</ecNumber>
    </recommendedName>
</protein>
<accession>A0A2T0A3U4</accession>
<dbReference type="OrthoDB" id="443318at2759"/>